<accession>A0AAX3WJW6</accession>
<dbReference type="Proteomes" id="UP001223720">
    <property type="component" value="Chromosome"/>
</dbReference>
<sequence>MASLLEYKPGGCQTAEFRRGFAHGAQALFEVAGGHLSEEHVALLRDWLNESVRDWTLRPGEAEEPPPAPSLLPR</sequence>
<evidence type="ECO:0000313" key="2">
    <source>
        <dbReference type="Proteomes" id="UP001223720"/>
    </source>
</evidence>
<protein>
    <submittedName>
        <fullName evidence="1">Uncharacterized protein</fullName>
    </submittedName>
</protein>
<proteinExistence type="predicted"/>
<dbReference type="AlphaFoldDB" id="A0AAX3WJW6"/>
<evidence type="ECO:0000313" key="1">
    <source>
        <dbReference type="EMBL" id="WHQ70577.1"/>
    </source>
</evidence>
<gene>
    <name evidence="1" type="ORF">KEC54_02870</name>
</gene>
<name>A0AAX3WJW6_METEX</name>
<dbReference type="EMBL" id="CP073633">
    <property type="protein sequence ID" value="WHQ70577.1"/>
    <property type="molecule type" value="Genomic_DNA"/>
</dbReference>
<dbReference type="RefSeq" id="WP_283535849.1">
    <property type="nucleotide sequence ID" value="NZ_CP073633.1"/>
</dbReference>
<organism evidence="1 2">
    <name type="scientific">Methylorubrum extorquens</name>
    <name type="common">Methylobacterium dichloromethanicum</name>
    <name type="synonym">Methylobacterium extorquens</name>
    <dbReference type="NCBI Taxonomy" id="408"/>
    <lineage>
        <taxon>Bacteria</taxon>
        <taxon>Pseudomonadati</taxon>
        <taxon>Pseudomonadota</taxon>
        <taxon>Alphaproteobacteria</taxon>
        <taxon>Hyphomicrobiales</taxon>
        <taxon>Methylobacteriaceae</taxon>
        <taxon>Methylorubrum</taxon>
    </lineage>
</organism>
<reference evidence="1" key="1">
    <citation type="journal article" date="2022" name="Biotechnol. Bioprocess Eng.">
        <title>Pan-genome Analysis Reveals Comparative Genomic Features of Central Metabolic Pathways in Methylorubrum extorquens.</title>
        <authorList>
            <person name="Lee G.M."/>
            <person name="Scott-Nevros Z.K."/>
            <person name="Lee S.-M."/>
            <person name="Kim D."/>
        </authorList>
    </citation>
    <scope>NUCLEOTIDE SEQUENCE</scope>
    <source>
        <strain evidence="1">ATCC 55366</strain>
    </source>
</reference>